<dbReference type="InterPro" id="IPR008928">
    <property type="entry name" value="6-hairpin_glycosidase_sf"/>
</dbReference>
<dbReference type="GO" id="GO:0005975">
    <property type="term" value="P:carbohydrate metabolic process"/>
    <property type="evidence" value="ECO:0007669"/>
    <property type="project" value="InterPro"/>
</dbReference>
<dbReference type="RefSeq" id="WP_089373742.1">
    <property type="nucleotide sequence ID" value="NZ_BMEP01000010.1"/>
</dbReference>
<accession>A0A239DF28</accession>
<dbReference type="AlphaFoldDB" id="A0A239DF28"/>
<dbReference type="Gene3D" id="1.50.10.10">
    <property type="match status" value="1"/>
</dbReference>
<dbReference type="OrthoDB" id="2490189at2"/>
<organism evidence="1 2">
    <name type="scientific">Dokdonia pacifica</name>
    <dbReference type="NCBI Taxonomy" id="1627892"/>
    <lineage>
        <taxon>Bacteria</taxon>
        <taxon>Pseudomonadati</taxon>
        <taxon>Bacteroidota</taxon>
        <taxon>Flavobacteriia</taxon>
        <taxon>Flavobacteriales</taxon>
        <taxon>Flavobacteriaceae</taxon>
        <taxon>Dokdonia</taxon>
    </lineage>
</organism>
<dbReference type="SUPFAM" id="SSF48208">
    <property type="entry name" value="Six-hairpin glycosidases"/>
    <property type="match status" value="1"/>
</dbReference>
<name>A0A239DF28_9FLAO</name>
<sequence>MKTFLYSIFFLCVTITVAQENTRWQIAESNAIQWAIASSNLPHNDNIEMAGTKVAGIVSYDVNKDGELQIERQLFYPQLHPHIKESDPDWYVFRAYLKETYTDDVLPTFYINEKQFTPGTLKEVFINGMITFEHTESKSGITLSRKLYPSADQRLFIEELHLTNTSNSPVTIVYEGVSRNASKQGIGGTFTYSVQSKGKDQILLEAGATATYQLHFTAQLNEEPTVVDDHSLEKRTRFLEAMQQNLILETPNPVFNQLFEFSKIRASESIFDSKLGLIHSPGGGRYYVGIWANDQAEYVSAFFPYLGYDIGNQSAMNCYRAFDRVKSPDYEAIQYAFEVEERKPPSLLDRGDAAMIAYGATQYALARGDQAEAEELWDLIMWCLAYNDRNLNEAGVVKSQSDEMEGRIETGNANLSTSSLYYGALTNAIYLAKELDKPSKLIAKYTKDASQLKTAIEHYFGATIEGLDTYKYYKEHTTLRHWICLPLVVDINDRAAATTEALFDRLWTDNGVHVEKNNPDKKVSEIFWDRGTLYALRGALRAGATEQSIERLAQFSKTRLLGERVPYVVEAFPEGNMAHLSAESGLYCRVFTEGLFGITPTGFDSFTIQPRLPKDWNEMALRHVRLFGKDFDIEIKRNGIKMDVVIKDANSGKLIHKKKTKGDTPISFKI</sequence>
<gene>
    <name evidence="1" type="ORF">SAMN06265376_110118</name>
</gene>
<keyword evidence="2" id="KW-1185">Reference proteome</keyword>
<protein>
    <recommendedName>
        <fullName evidence="3">Six-hairpin glycosidase-like protein</fullName>
    </recommendedName>
</protein>
<evidence type="ECO:0000313" key="1">
    <source>
        <dbReference type="EMBL" id="SNS30478.1"/>
    </source>
</evidence>
<dbReference type="Proteomes" id="UP000198379">
    <property type="component" value="Unassembled WGS sequence"/>
</dbReference>
<evidence type="ECO:0008006" key="3">
    <source>
        <dbReference type="Google" id="ProtNLM"/>
    </source>
</evidence>
<reference evidence="1 2" key="1">
    <citation type="submission" date="2017-06" db="EMBL/GenBank/DDBJ databases">
        <authorList>
            <person name="Kim H.J."/>
            <person name="Triplett B.A."/>
        </authorList>
    </citation>
    <scope>NUCLEOTIDE SEQUENCE [LARGE SCALE GENOMIC DNA]</scope>
    <source>
        <strain evidence="1 2">DSM 25597</strain>
    </source>
</reference>
<dbReference type="EMBL" id="FZNY01000010">
    <property type="protein sequence ID" value="SNS30478.1"/>
    <property type="molecule type" value="Genomic_DNA"/>
</dbReference>
<proteinExistence type="predicted"/>
<dbReference type="InterPro" id="IPR012341">
    <property type="entry name" value="6hp_glycosidase-like_sf"/>
</dbReference>
<evidence type="ECO:0000313" key="2">
    <source>
        <dbReference type="Proteomes" id="UP000198379"/>
    </source>
</evidence>